<dbReference type="WBParaSite" id="HNAJ_0000130001-mRNA-1">
    <property type="protein sequence ID" value="HNAJ_0000130001-mRNA-1"/>
    <property type="gene ID" value="HNAJ_0000130001"/>
</dbReference>
<dbReference type="GO" id="GO:0005085">
    <property type="term" value="F:guanyl-nucleotide exchange factor activity"/>
    <property type="evidence" value="ECO:0007669"/>
    <property type="project" value="InterPro"/>
</dbReference>
<organism evidence="4">
    <name type="scientific">Rodentolepis nana</name>
    <name type="common">Dwarf tapeworm</name>
    <name type="synonym">Hymenolepis nana</name>
    <dbReference type="NCBI Taxonomy" id="102285"/>
    <lineage>
        <taxon>Eukaryota</taxon>
        <taxon>Metazoa</taxon>
        <taxon>Spiralia</taxon>
        <taxon>Lophotrochozoa</taxon>
        <taxon>Platyhelminthes</taxon>
        <taxon>Cestoda</taxon>
        <taxon>Eucestoda</taxon>
        <taxon>Cyclophyllidea</taxon>
        <taxon>Hymenolepididae</taxon>
        <taxon>Rodentolepis</taxon>
    </lineage>
</organism>
<reference evidence="4" key="1">
    <citation type="submission" date="2017-02" db="UniProtKB">
        <authorList>
            <consortium name="WormBaseParasite"/>
        </authorList>
    </citation>
    <scope>IDENTIFICATION</scope>
</reference>
<proteinExistence type="predicted"/>
<dbReference type="STRING" id="102285.A0A0R3T2V5"/>
<dbReference type="EMBL" id="UZAE01000489">
    <property type="protein sequence ID" value="VDN97159.1"/>
    <property type="molecule type" value="Genomic_DNA"/>
</dbReference>
<feature type="compositionally biased region" description="Polar residues" evidence="1">
    <location>
        <begin position="1130"/>
        <end position="1142"/>
    </location>
</feature>
<sequence length="1348" mass="153589">MEFGLCEFHRRSNRVFGRDKSLNSEKENVTNFSKDHLHMEISDFSRKLVDTNYYAKKLINHHLIEQDNILKSTKSISNYRLASPGVDWPDCRLNENLKRHPLFLLFRSNDAFSNTEFYTMTIFSSIYLFDVIHGCRISEEFNLQGKTTGVFRVADRWREMSKTKEVQTDESPNKVLESYLEGVYLVIKVSKVVRGLELNGENADMVLTDSKSVKETREVSKGVDSSSGGGCVLLKPYAWTAVDISALAGRAWEETQVLSRRRCLSGCERPSSADRRDSQCQRRLEGLKRNIFTAESQEMPKRSTRSVSNERFSSPSVLEGLGNKLQIGDFGCRRSYATLAPSWRSPKDKSRDTSDFVELNIQLNTRVFIKEEPGIGNYMIEQIIANAFKMKSSMNGLSPWVHELPLQFVHGHSNRRIKSITCPNDILISGQIVSPYGLSKHLQVADLHTAEGEQLLTQNQPEIKLQEVLEFPTPIRAYPFKLPRNLLYIYPKSINFGSSKNTPKNLEVVIQLRYWDSTSSHAIPHLLKLFTFRLFKVIILQLAFKTRLEFMWSLKIGEYNNISSQRKFLHIWFPVFYDGSLCSGDESLYLSQDLPSSETIRTISRISEDSREDPSRDVFNLRFVPISSLYPDGFALKIMQEFRDEVIDHTVALLNDQNLLENQTDLKKESIPILEYFHKANLNQLISHLSPIMDGLLQILGVSLIQEMEKSAQNALVLLGYYLHHITNGLTNWKEQRTGRNHFICAYLSGIGECSLENALTYLLSGYPLLGLAWVDDISRISGDKTPKKLCEKLLQCLVAQFENNLPFVRLLYKETLWFFLELLVRTLMEENSDNSGSIDPNFVENLDLLTCNVTNDICGCILEEDEEERNETICLLLNRTIAFFLQDLLSCLSPSYVFRFIRTYLEEINSVIRGCLQTNPKNTENGLISPLNAKKIRNLELLKLEMLQIISAAPECIQLNFLEADQIASSMNMITTREFNKTGNSFSDILTVPEHQQLPFLPTVLLKEIDACLLYSDPDLSKISLDTLFSLLSIHELESSSSETRSVGALYLPFLSIACDQVADMYASWFHNLEKQERVTREVEKLATLLESQKNENINGSTMKRSGRILASMSAKERVKRLGRRRSVTPAQSEQQSSSNVLQGYSMSKRASKSWVYELITPASVMVDSEASRQFNETAKQLILVEVLWILQNTQKDILKCWFINSDIEVARSIVALLILALEHFEYSSETPHSTITDISNTGFFRTKRLLSLESPKMESDNQRERSKFLNLCVTSIVCSTLDLIVDVYCNSPSDEDNAEKVEETASGSQLIEIVARAFIFGLNMPQCAKTFRLLCCGVSNLFSKVS</sequence>
<dbReference type="OrthoDB" id="6276031at2759"/>
<evidence type="ECO:0000313" key="3">
    <source>
        <dbReference type="Proteomes" id="UP000278807"/>
    </source>
</evidence>
<feature type="region of interest" description="Disordered" evidence="1">
    <location>
        <begin position="1123"/>
        <end position="1142"/>
    </location>
</feature>
<evidence type="ECO:0000256" key="1">
    <source>
        <dbReference type="SAM" id="MobiDB-lite"/>
    </source>
</evidence>
<dbReference type="InterPro" id="IPR026791">
    <property type="entry name" value="DOCK"/>
</dbReference>
<gene>
    <name evidence="2" type="ORF">HNAJ_LOCUS1300</name>
</gene>
<accession>A0A0R3T2V5</accession>
<dbReference type="PANTHER" id="PTHR23317:SF76">
    <property type="entry name" value="LD20667P"/>
    <property type="match status" value="1"/>
</dbReference>
<protein>
    <submittedName>
        <fullName evidence="4">C2 DOCK-type domain-containing protein</fullName>
    </submittedName>
</protein>
<name>A0A0R3T2V5_RODNA</name>
<dbReference type="PANTHER" id="PTHR23317">
    <property type="entry name" value="DEDICATOR OF CYTOKINESIS DOCK"/>
    <property type="match status" value="1"/>
</dbReference>
<dbReference type="Proteomes" id="UP000278807">
    <property type="component" value="Unassembled WGS sequence"/>
</dbReference>
<evidence type="ECO:0000313" key="2">
    <source>
        <dbReference type="EMBL" id="VDN97159.1"/>
    </source>
</evidence>
<reference evidence="2 3" key="2">
    <citation type="submission" date="2018-11" db="EMBL/GenBank/DDBJ databases">
        <authorList>
            <consortium name="Pathogen Informatics"/>
        </authorList>
    </citation>
    <scope>NUCLEOTIDE SEQUENCE [LARGE SCALE GENOMIC DNA]</scope>
</reference>
<keyword evidence="3" id="KW-1185">Reference proteome</keyword>
<dbReference type="GO" id="GO:0007264">
    <property type="term" value="P:small GTPase-mediated signal transduction"/>
    <property type="evidence" value="ECO:0007669"/>
    <property type="project" value="InterPro"/>
</dbReference>
<evidence type="ECO:0000313" key="4">
    <source>
        <dbReference type="WBParaSite" id="HNAJ_0000130001-mRNA-1"/>
    </source>
</evidence>